<protein>
    <submittedName>
        <fullName evidence="2">DUF1311 domain-containing protein</fullName>
    </submittedName>
</protein>
<dbReference type="Pfam" id="PF07007">
    <property type="entry name" value="LprI"/>
    <property type="match status" value="1"/>
</dbReference>
<evidence type="ECO:0000313" key="3">
    <source>
        <dbReference type="Proteomes" id="UP000275910"/>
    </source>
</evidence>
<reference evidence="2 3" key="1">
    <citation type="submission" date="2018-10" db="EMBL/GenBank/DDBJ databases">
        <title>The genome of Lysobacter enzymogenes OH11.</title>
        <authorList>
            <person name="Liu F."/>
            <person name="Zhao Y."/>
            <person name="Qian G."/>
            <person name="Chen Y."/>
            <person name="Xu H."/>
        </authorList>
    </citation>
    <scope>NUCLEOTIDE SEQUENCE [LARGE SCALE GENOMIC DNA]</scope>
    <source>
        <strain evidence="2 3">OH11</strain>
    </source>
</reference>
<proteinExistence type="predicted"/>
<dbReference type="Proteomes" id="UP000275910">
    <property type="component" value="Unassembled WGS sequence"/>
</dbReference>
<organism evidence="2 3">
    <name type="scientific">Lysobacter enzymogenes</name>
    <dbReference type="NCBI Taxonomy" id="69"/>
    <lineage>
        <taxon>Bacteria</taxon>
        <taxon>Pseudomonadati</taxon>
        <taxon>Pseudomonadota</taxon>
        <taxon>Gammaproteobacteria</taxon>
        <taxon>Lysobacterales</taxon>
        <taxon>Lysobacteraceae</taxon>
        <taxon>Lysobacter</taxon>
    </lineage>
</organism>
<accession>A0A3N2RKW9</accession>
<dbReference type="EMBL" id="RCTY01000017">
    <property type="protein sequence ID" value="ROU08115.1"/>
    <property type="molecule type" value="Genomic_DNA"/>
</dbReference>
<sequence>MLNAQAGRSVFDSLAMPSTGSSSAMSEFRRLKHGVLAMVLSLSCGCATAARPAAGATPPKPVAAEQDCFAVGETKARELCFSQKPDEDIAECERMRPFACKPYRDMHRLDQELAALIRDLSARASQRYAAYAKDDTAYVSDLSAYLAASDKAWAASRDADCLLEPFAQGMSRREAGDLTEACRVERTQARIAQLKELFSALK</sequence>
<dbReference type="InterPro" id="IPR009739">
    <property type="entry name" value="LprI-like_N"/>
</dbReference>
<feature type="domain" description="Lysozyme inhibitor LprI-like N-terminal" evidence="1">
    <location>
        <begin position="105"/>
        <end position="194"/>
    </location>
</feature>
<dbReference type="Gene3D" id="1.20.1270.180">
    <property type="match status" value="1"/>
</dbReference>
<evidence type="ECO:0000313" key="2">
    <source>
        <dbReference type="EMBL" id="ROU08115.1"/>
    </source>
</evidence>
<dbReference type="AlphaFoldDB" id="A0A3N2RKW9"/>
<comment type="caution">
    <text evidence="2">The sequence shown here is derived from an EMBL/GenBank/DDBJ whole genome shotgun (WGS) entry which is preliminary data.</text>
</comment>
<evidence type="ECO:0000259" key="1">
    <source>
        <dbReference type="Pfam" id="PF07007"/>
    </source>
</evidence>
<name>A0A3N2RKW9_LYSEN</name>
<gene>
    <name evidence="2" type="ORF">D9T17_05585</name>
</gene>